<keyword evidence="3" id="KW-1185">Reference proteome</keyword>
<organism evidence="2 3">
    <name type="scientific">Lojkania enalia</name>
    <dbReference type="NCBI Taxonomy" id="147567"/>
    <lineage>
        <taxon>Eukaryota</taxon>
        <taxon>Fungi</taxon>
        <taxon>Dikarya</taxon>
        <taxon>Ascomycota</taxon>
        <taxon>Pezizomycotina</taxon>
        <taxon>Dothideomycetes</taxon>
        <taxon>Pleosporomycetidae</taxon>
        <taxon>Pleosporales</taxon>
        <taxon>Pleosporales incertae sedis</taxon>
        <taxon>Lojkania</taxon>
    </lineage>
</organism>
<protein>
    <submittedName>
        <fullName evidence="2">Uncharacterized protein</fullName>
    </submittedName>
</protein>
<accession>A0A9P4JYM9</accession>
<evidence type="ECO:0000313" key="3">
    <source>
        <dbReference type="Proteomes" id="UP000800093"/>
    </source>
</evidence>
<feature type="region of interest" description="Disordered" evidence="1">
    <location>
        <begin position="127"/>
        <end position="146"/>
    </location>
</feature>
<dbReference type="EMBL" id="ML986705">
    <property type="protein sequence ID" value="KAF2259614.1"/>
    <property type="molecule type" value="Genomic_DNA"/>
</dbReference>
<evidence type="ECO:0000256" key="1">
    <source>
        <dbReference type="SAM" id="MobiDB-lite"/>
    </source>
</evidence>
<name>A0A9P4JYM9_9PLEO</name>
<proteinExistence type="predicted"/>
<reference evidence="3" key="1">
    <citation type="journal article" date="2020" name="Stud. Mycol.">
        <title>101 Dothideomycetes genomes: A test case for predicting lifestyles and emergence of pathogens.</title>
        <authorList>
            <person name="Haridas S."/>
            <person name="Albert R."/>
            <person name="Binder M."/>
            <person name="Bloem J."/>
            <person name="LaButti K."/>
            <person name="Salamov A."/>
            <person name="Andreopoulos B."/>
            <person name="Baker S."/>
            <person name="Barry K."/>
            <person name="Bills G."/>
            <person name="Bluhm B."/>
            <person name="Cannon C."/>
            <person name="Castanera R."/>
            <person name="Culley D."/>
            <person name="Daum C."/>
            <person name="Ezra D."/>
            <person name="Gonzalez J."/>
            <person name="Henrissat B."/>
            <person name="Kuo A."/>
            <person name="Liang C."/>
            <person name="Lipzen A."/>
            <person name="Lutzoni F."/>
            <person name="Magnuson J."/>
            <person name="Mondo S."/>
            <person name="Nolan M."/>
            <person name="Ohm R."/>
            <person name="Pangilinan J."/>
            <person name="Park H.-J."/>
            <person name="Ramirez L."/>
            <person name="Alfaro M."/>
            <person name="Sun H."/>
            <person name="Tritt A."/>
            <person name="Yoshinaga Y."/>
            <person name="Zwiers L.-H."/>
            <person name="Turgeon B."/>
            <person name="Goodwin S."/>
            <person name="Spatafora J."/>
            <person name="Crous P."/>
            <person name="Grigoriev I."/>
        </authorList>
    </citation>
    <scope>NUCLEOTIDE SEQUENCE [LARGE SCALE GENOMIC DNA]</scope>
    <source>
        <strain evidence="3">CBS 304.66</strain>
    </source>
</reference>
<evidence type="ECO:0000313" key="2">
    <source>
        <dbReference type="EMBL" id="KAF2259614.1"/>
    </source>
</evidence>
<gene>
    <name evidence="2" type="ORF">CC78DRAFT_548189</name>
</gene>
<dbReference type="AlphaFoldDB" id="A0A9P4JYM9"/>
<dbReference type="Proteomes" id="UP000800093">
    <property type="component" value="Unassembled WGS sequence"/>
</dbReference>
<sequence length="166" mass="19623">MRSRKRTRVPWLKSDELWLLAYKVMNMEWKDIFELSPGSNLRRRTDAGTCCVGVTPVRRKRYRYVGLGVARVKYSISSRDLLKTTFLSMRDDDDGKLRDKWECFLANTDSHKRHERGEKRKRLLEEEVLSSRASPKLPSRRVRTTESQFRIRSARLRLRTRGSCGT</sequence>
<dbReference type="OrthoDB" id="3562657at2759"/>
<comment type="caution">
    <text evidence="2">The sequence shown here is derived from an EMBL/GenBank/DDBJ whole genome shotgun (WGS) entry which is preliminary data.</text>
</comment>